<evidence type="ECO:0000313" key="2">
    <source>
        <dbReference type="EMBL" id="HIX39006.1"/>
    </source>
</evidence>
<organism evidence="2 3">
    <name type="scientific">Candidatus Blautia pullistercoris</name>
    <dbReference type="NCBI Taxonomy" id="2838499"/>
    <lineage>
        <taxon>Bacteria</taxon>
        <taxon>Bacillati</taxon>
        <taxon>Bacillota</taxon>
        <taxon>Clostridia</taxon>
        <taxon>Lachnospirales</taxon>
        <taxon>Lachnospiraceae</taxon>
        <taxon>Blautia</taxon>
    </lineage>
</organism>
<protein>
    <submittedName>
        <fullName evidence="2">Glycosyltransferase</fullName>
        <ecNumber evidence="2">2.4.-.-</ecNumber>
    </submittedName>
</protein>
<dbReference type="EMBL" id="DXFG01000327">
    <property type="protein sequence ID" value="HIX39006.1"/>
    <property type="molecule type" value="Genomic_DNA"/>
</dbReference>
<dbReference type="EC" id="2.4.-.-" evidence="2"/>
<dbReference type="PANTHER" id="PTHR46401:SF2">
    <property type="entry name" value="GLYCOSYLTRANSFERASE WBBK-RELATED"/>
    <property type="match status" value="1"/>
</dbReference>
<dbReference type="GO" id="GO:0016757">
    <property type="term" value="F:glycosyltransferase activity"/>
    <property type="evidence" value="ECO:0007669"/>
    <property type="project" value="UniProtKB-KW"/>
</dbReference>
<dbReference type="Pfam" id="PF13692">
    <property type="entry name" value="Glyco_trans_1_4"/>
    <property type="match status" value="1"/>
</dbReference>
<reference evidence="2" key="1">
    <citation type="journal article" date="2021" name="PeerJ">
        <title>Extensive microbial diversity within the chicken gut microbiome revealed by metagenomics and culture.</title>
        <authorList>
            <person name="Gilroy R."/>
            <person name="Ravi A."/>
            <person name="Getino M."/>
            <person name="Pursley I."/>
            <person name="Horton D.L."/>
            <person name="Alikhan N.F."/>
            <person name="Baker D."/>
            <person name="Gharbi K."/>
            <person name="Hall N."/>
            <person name="Watson M."/>
            <person name="Adriaenssens E.M."/>
            <person name="Foster-Nyarko E."/>
            <person name="Jarju S."/>
            <person name="Secka A."/>
            <person name="Antonio M."/>
            <person name="Oren A."/>
            <person name="Chaudhuri R.R."/>
            <person name="La Ragione R."/>
            <person name="Hildebrand F."/>
            <person name="Pallen M.J."/>
        </authorList>
    </citation>
    <scope>NUCLEOTIDE SEQUENCE</scope>
    <source>
        <strain evidence="2">ChiHjej12B11-1927</strain>
    </source>
</reference>
<dbReference type="AlphaFoldDB" id="A0A9D2ANT1"/>
<proteinExistence type="predicted"/>
<keyword evidence="2" id="KW-0328">Glycosyltransferase</keyword>
<comment type="caution">
    <text evidence="2">The sequence shown here is derived from an EMBL/GenBank/DDBJ whole genome shotgun (WGS) entry which is preliminary data.</text>
</comment>
<name>A0A9D2ANT1_9FIRM</name>
<dbReference type="SUPFAM" id="SSF53756">
    <property type="entry name" value="UDP-Glycosyltransferase/glycogen phosphorylase"/>
    <property type="match status" value="1"/>
</dbReference>
<evidence type="ECO:0000313" key="3">
    <source>
        <dbReference type="Proteomes" id="UP000824230"/>
    </source>
</evidence>
<gene>
    <name evidence="2" type="ORF">H9738_14260</name>
</gene>
<dbReference type="Gene3D" id="3.40.50.2000">
    <property type="entry name" value="Glycogen Phosphorylase B"/>
    <property type="match status" value="1"/>
</dbReference>
<dbReference type="GO" id="GO:0009103">
    <property type="term" value="P:lipopolysaccharide biosynthetic process"/>
    <property type="evidence" value="ECO:0007669"/>
    <property type="project" value="TreeGrafter"/>
</dbReference>
<sequence length="328" mass="37984">MFEELKNKKVLFITTKNLDYLRNTQEIRQLKEKTDFLSVIGAKDKSYPKRLLKVYGKLLTTSCKGYDGVFVGFSPQLVVPFFKWKFRKNKLYIDFFISMYDTLAFDRKKCKPESLFGKLLAWFDRKTLKEADGIIADTWAHAKYFEEEFGADPEKIQVMYLEADKSIYYPHRVEKPAQAKGKYTVLYFGSVLPLQGVDIVLEAAEILKDREDICFYIIGPIGEKMAKPSGSNIHYIQWLSQDKLSDYIAFSDLCLAGHFNKEINKAKRTIPGKAYIYRAMEKPVILGENPANHELYSEEDPGINFVEMGSGKKLAEKILECMDRWSRQ</sequence>
<reference evidence="2" key="2">
    <citation type="submission" date="2021-04" db="EMBL/GenBank/DDBJ databases">
        <authorList>
            <person name="Gilroy R."/>
        </authorList>
    </citation>
    <scope>NUCLEOTIDE SEQUENCE</scope>
    <source>
        <strain evidence="2">ChiHjej12B11-1927</strain>
    </source>
</reference>
<evidence type="ECO:0000256" key="1">
    <source>
        <dbReference type="ARBA" id="ARBA00022679"/>
    </source>
</evidence>
<keyword evidence="1 2" id="KW-0808">Transferase</keyword>
<dbReference type="PANTHER" id="PTHR46401">
    <property type="entry name" value="GLYCOSYLTRANSFERASE WBBK-RELATED"/>
    <property type="match status" value="1"/>
</dbReference>
<accession>A0A9D2ANT1</accession>
<dbReference type="Proteomes" id="UP000824230">
    <property type="component" value="Unassembled WGS sequence"/>
</dbReference>